<accession>A0A7W9UZS2</accession>
<proteinExistence type="predicted"/>
<evidence type="ECO:0000313" key="1">
    <source>
        <dbReference type="EMBL" id="MBB5936044.1"/>
    </source>
</evidence>
<keyword evidence="2" id="KW-1185">Reference proteome</keyword>
<protein>
    <submittedName>
        <fullName evidence="1">Uncharacterized protein</fullName>
    </submittedName>
</protein>
<gene>
    <name evidence="1" type="ORF">FHS42_003113</name>
</gene>
<evidence type="ECO:0000313" key="2">
    <source>
        <dbReference type="Proteomes" id="UP000588098"/>
    </source>
</evidence>
<dbReference type="EMBL" id="JACHJL010000006">
    <property type="protein sequence ID" value="MBB5936044.1"/>
    <property type="molecule type" value="Genomic_DNA"/>
</dbReference>
<comment type="caution">
    <text evidence="1">The sequence shown here is derived from an EMBL/GenBank/DDBJ whole genome shotgun (WGS) entry which is preliminary data.</text>
</comment>
<name>A0A7W9UZS2_9ACTN</name>
<reference evidence="1 2" key="1">
    <citation type="submission" date="2020-08" db="EMBL/GenBank/DDBJ databases">
        <title>Genomic Encyclopedia of Type Strains, Phase III (KMG-III): the genomes of soil and plant-associated and newly described type strains.</title>
        <authorList>
            <person name="Whitman W."/>
        </authorList>
    </citation>
    <scope>NUCLEOTIDE SEQUENCE [LARGE SCALE GENOMIC DNA]</scope>
    <source>
        <strain evidence="1 2">CECT 8305</strain>
    </source>
</reference>
<sequence length="47" mass="5213">MSGEVPVTRRVEVCVRKQELPRPRHELRKAAGVEATHLGPGPRLVAE</sequence>
<dbReference type="Proteomes" id="UP000588098">
    <property type="component" value="Unassembled WGS sequence"/>
</dbReference>
<dbReference type="AlphaFoldDB" id="A0A7W9UZS2"/>
<organism evidence="1 2">
    <name type="scientific">Streptomyces zagrosensis</name>
    <dbReference type="NCBI Taxonomy" id="1042984"/>
    <lineage>
        <taxon>Bacteria</taxon>
        <taxon>Bacillati</taxon>
        <taxon>Actinomycetota</taxon>
        <taxon>Actinomycetes</taxon>
        <taxon>Kitasatosporales</taxon>
        <taxon>Streptomycetaceae</taxon>
        <taxon>Streptomyces</taxon>
    </lineage>
</organism>